<dbReference type="Gene3D" id="3.40.850.10">
    <property type="entry name" value="Kinesin motor domain"/>
    <property type="match status" value="1"/>
</dbReference>
<dbReference type="PROSITE" id="PS50067">
    <property type="entry name" value="KINESIN_MOTOR_2"/>
    <property type="match status" value="1"/>
</dbReference>
<dbReference type="InterPro" id="IPR019821">
    <property type="entry name" value="Kinesin_motor_CS"/>
</dbReference>
<reference evidence="11 12" key="1">
    <citation type="submission" date="2015-01" db="EMBL/GenBank/DDBJ databases">
        <title>Evolution of Trichinella species and genotypes.</title>
        <authorList>
            <person name="Korhonen P.K."/>
            <person name="Edoardo P."/>
            <person name="Giuseppe L.R."/>
            <person name="Gasser R.B."/>
        </authorList>
    </citation>
    <scope>NUCLEOTIDE SEQUENCE [LARGE SCALE GENOMIC DNA]</scope>
    <source>
        <strain evidence="11">ISS3</strain>
    </source>
</reference>
<dbReference type="GO" id="GO:0007018">
    <property type="term" value="P:microtubule-based movement"/>
    <property type="evidence" value="ECO:0007669"/>
    <property type="project" value="InterPro"/>
</dbReference>
<dbReference type="PANTHER" id="PTHR47969:SF15">
    <property type="entry name" value="CHROMOSOME-ASSOCIATED KINESIN KIF4A-RELATED"/>
    <property type="match status" value="1"/>
</dbReference>
<dbReference type="PANTHER" id="PTHR47969">
    <property type="entry name" value="CHROMOSOME-ASSOCIATED KINESIN KIF4A-RELATED"/>
    <property type="match status" value="1"/>
</dbReference>
<dbReference type="InterPro" id="IPR027417">
    <property type="entry name" value="P-loop_NTPase"/>
</dbReference>
<dbReference type="GO" id="GO:0005524">
    <property type="term" value="F:ATP binding"/>
    <property type="evidence" value="ECO:0007669"/>
    <property type="project" value="UniProtKB-UniRule"/>
</dbReference>
<evidence type="ECO:0000259" key="10">
    <source>
        <dbReference type="PROSITE" id="PS50067"/>
    </source>
</evidence>
<dbReference type="OrthoDB" id="3176171at2759"/>
<feature type="domain" description="Kinesin motor" evidence="10">
    <location>
        <begin position="7"/>
        <end position="350"/>
    </location>
</feature>
<feature type="binding site" evidence="7">
    <location>
        <begin position="85"/>
        <end position="92"/>
    </location>
    <ligand>
        <name>ATP</name>
        <dbReference type="ChEBI" id="CHEBI:30616"/>
    </ligand>
</feature>
<keyword evidence="4 7" id="KW-0067">ATP-binding</keyword>
<evidence type="ECO:0000313" key="11">
    <source>
        <dbReference type="EMBL" id="KRY35194.1"/>
    </source>
</evidence>
<dbReference type="GO" id="GO:0007052">
    <property type="term" value="P:mitotic spindle organization"/>
    <property type="evidence" value="ECO:0007669"/>
    <property type="project" value="TreeGrafter"/>
</dbReference>
<keyword evidence="12" id="KW-1185">Reference proteome</keyword>
<evidence type="ECO:0000256" key="6">
    <source>
        <dbReference type="ARBA" id="ARBA00023212"/>
    </source>
</evidence>
<feature type="region of interest" description="Disordered" evidence="9">
    <location>
        <begin position="901"/>
        <end position="927"/>
    </location>
</feature>
<evidence type="ECO:0000256" key="4">
    <source>
        <dbReference type="ARBA" id="ARBA00022840"/>
    </source>
</evidence>
<evidence type="ECO:0000313" key="12">
    <source>
        <dbReference type="Proteomes" id="UP000054776"/>
    </source>
</evidence>
<keyword evidence="5 8" id="KW-0175">Coiled coil</keyword>
<dbReference type="GO" id="GO:0003777">
    <property type="term" value="F:microtubule motor activity"/>
    <property type="evidence" value="ECO:0007669"/>
    <property type="project" value="InterPro"/>
</dbReference>
<proteinExistence type="inferred from homology"/>
<evidence type="ECO:0000256" key="5">
    <source>
        <dbReference type="ARBA" id="ARBA00023054"/>
    </source>
</evidence>
<name>E5SBV5_TRISP</name>
<gene>
    <name evidence="11" type="primary">KIF4A</name>
    <name evidence="11" type="ORF">T01_13933</name>
</gene>
<dbReference type="Pfam" id="PF00225">
    <property type="entry name" value="Kinesin"/>
    <property type="match status" value="1"/>
</dbReference>
<feature type="coiled-coil region" evidence="8">
    <location>
        <begin position="526"/>
        <end position="654"/>
    </location>
</feature>
<dbReference type="SUPFAM" id="SSF52540">
    <property type="entry name" value="P-loop containing nucleoside triphosphate hydrolases"/>
    <property type="match status" value="1"/>
</dbReference>
<dbReference type="RefSeq" id="XP_003377021.1">
    <property type="nucleotide sequence ID" value="XM_003376973.1"/>
</dbReference>
<dbReference type="PROSITE" id="PS00411">
    <property type="entry name" value="KINESIN_MOTOR_1"/>
    <property type="match status" value="1"/>
</dbReference>
<dbReference type="OMA" id="SFHSKLC"/>
<protein>
    <submittedName>
        <fullName evidence="11">Chromosome-associated kinesin KIF4A</fullName>
    </submittedName>
</protein>
<dbReference type="Proteomes" id="UP000054776">
    <property type="component" value="Unassembled WGS sequence"/>
</dbReference>
<evidence type="ECO:0000256" key="8">
    <source>
        <dbReference type="SAM" id="Coils"/>
    </source>
</evidence>
<comment type="caution">
    <text evidence="11">The sequence shown here is derived from an EMBL/GenBank/DDBJ whole genome shotgun (WGS) entry which is preliminary data.</text>
</comment>
<keyword evidence="2" id="KW-0963">Cytoplasm</keyword>
<feature type="compositionally biased region" description="Basic and acidic residues" evidence="9">
    <location>
        <begin position="908"/>
        <end position="922"/>
    </location>
</feature>
<dbReference type="HOGENOM" id="CLU_001485_4_1_1"/>
<dbReference type="InParanoid" id="E5SBV5"/>
<dbReference type="InterPro" id="IPR036961">
    <property type="entry name" value="Kinesin_motor_dom_sf"/>
</dbReference>
<keyword evidence="7" id="KW-0505">Motor protein</keyword>
<dbReference type="FunCoup" id="E5SBV5">
    <property type="interactions" value="518"/>
</dbReference>
<comment type="similarity">
    <text evidence="7">Belongs to the TRAFAC class myosin-kinesin ATPase superfamily. Kinesin family.</text>
</comment>
<feature type="region of interest" description="Disordered" evidence="9">
    <location>
        <begin position="965"/>
        <end position="1018"/>
    </location>
</feature>
<evidence type="ECO:0000256" key="1">
    <source>
        <dbReference type="ARBA" id="ARBA00004245"/>
    </source>
</evidence>
<evidence type="ECO:0000256" key="9">
    <source>
        <dbReference type="SAM" id="MobiDB-lite"/>
    </source>
</evidence>
<dbReference type="AlphaFoldDB" id="E5SBV5"/>
<dbReference type="GO" id="GO:0005875">
    <property type="term" value="C:microtubule associated complex"/>
    <property type="evidence" value="ECO:0007669"/>
    <property type="project" value="TreeGrafter"/>
</dbReference>
<dbReference type="InterPro" id="IPR027640">
    <property type="entry name" value="Kinesin-like_fam"/>
</dbReference>
<sequence>MSDKVIPVRVAVRCRPLLKRELNESASVCLTCDSLSNEVIIDDRIYGFDHVFESSSTQQSVFNSCALPLLEKFLEGYNCTIFAYGQTGSGKTYTMGTEELVGWDVENTGLIGKIVAHLFQQAEKCSDEFECSFRCSMLEIYNELVFDILGEREQLNIREHATGGVYVCQCCASTVQNLTEQPVKSLSDAQQFIIKGCYNRSKGETAMNSRSSRSHAIFTIYMDKVSKESSSVCYKAKLNLVDLAGSERLKKTQAQGDRMKEGNMMKNKNDKGIKINEGLLVLGNVISALTLNDGNSKMHIPYRDSKLTRILQDSLGGNSVTVMIACISPAASNHDETLNTLRYAERARNIKNKPMVNLDPMANQLLRLQKENEELRHALEATVYTKKYNIGVSEEFIAEYEAMKRRNIVLFQQHNDMEMQRDYYKDMLWDVREKLAETSSMATVEEIVSHVQVIVNSITPPPKDDSVNEAKLSDDFSSFDELEFLDKQDRLAWEVDELSSKIKEKQQMLDVAVKTIGVHSETPVEQNNYQAEMNRLKNVIKNLIEEKTNLEHQITAIQNTNKVESTRRQKIKELEKAIATMSKEMLHMERLKKNIVNKDKNVNNLKSEVTELRKMKVQLIRKHKEEVNKFMKWKAKTNREINELKQKEKRSAMETLKVRVQLERRLNVLRKKYETSMSMIKRLKKDKVGRGGAMGEQKKQISAEEIKKMLLHEIDLAVHCAEAEKLCDQLLDEISSMFLDLKNNFDKKNTLDEPSSSFYNTFNYPIFKFCQYDRSQYRSYFFTQDSNMPYAEIQKSIQIRNEAIVELRKQISNFENAKRGEACYDEINDVNDARVALKFLSEMMINTRVQLIQLEREMGNANKKAEKLEKEKTDLFEENNCLKNDFQKHQSEMDEMRKKNSSLQNGVVHEESVSRPHLEKNSNIENASRNIENVNPISYKKKMSFYNSPFRGVAVGAKRIKMGETSGSPMDELQPYDIQSALNEKSKSRPYLPVPFIDVSQRSVRSAENSDDRHADHH</sequence>
<keyword evidence="3 7" id="KW-0547">Nucleotide-binding</keyword>
<comment type="subcellular location">
    <subcellularLocation>
        <location evidence="1">Cytoplasm</location>
        <location evidence="1">Cytoskeleton</location>
    </subcellularLocation>
</comment>
<dbReference type="EMBL" id="JYDH01000057">
    <property type="protein sequence ID" value="KRY35194.1"/>
    <property type="molecule type" value="Genomic_DNA"/>
</dbReference>
<dbReference type="InterPro" id="IPR001752">
    <property type="entry name" value="Kinesin_motor_dom"/>
</dbReference>
<dbReference type="GO" id="GO:0008017">
    <property type="term" value="F:microtubule binding"/>
    <property type="evidence" value="ECO:0007669"/>
    <property type="project" value="InterPro"/>
</dbReference>
<dbReference type="KEGG" id="tsp:Tsp_01222"/>
<feature type="compositionally biased region" description="Basic and acidic residues" evidence="9">
    <location>
        <begin position="1008"/>
        <end position="1018"/>
    </location>
</feature>
<evidence type="ECO:0000256" key="3">
    <source>
        <dbReference type="ARBA" id="ARBA00022741"/>
    </source>
</evidence>
<dbReference type="Pfam" id="PF25764">
    <property type="entry name" value="KIF21A_4th"/>
    <property type="match status" value="1"/>
</dbReference>
<keyword evidence="6" id="KW-0206">Cytoskeleton</keyword>
<organism evidence="11 12">
    <name type="scientific">Trichinella spiralis</name>
    <name type="common">Trichina worm</name>
    <dbReference type="NCBI Taxonomy" id="6334"/>
    <lineage>
        <taxon>Eukaryota</taxon>
        <taxon>Metazoa</taxon>
        <taxon>Ecdysozoa</taxon>
        <taxon>Nematoda</taxon>
        <taxon>Enoplea</taxon>
        <taxon>Dorylaimia</taxon>
        <taxon>Trichinellida</taxon>
        <taxon>Trichinellidae</taxon>
        <taxon>Trichinella</taxon>
    </lineage>
</organism>
<dbReference type="PRINTS" id="PR00380">
    <property type="entry name" value="KINESINHEAVY"/>
</dbReference>
<evidence type="ECO:0000256" key="2">
    <source>
        <dbReference type="ARBA" id="ARBA00022490"/>
    </source>
</evidence>
<accession>E5SBV5</accession>
<dbReference type="SMART" id="SM00129">
    <property type="entry name" value="KISc"/>
    <property type="match status" value="1"/>
</dbReference>
<evidence type="ECO:0000256" key="7">
    <source>
        <dbReference type="PROSITE-ProRule" id="PRU00283"/>
    </source>
</evidence>
<dbReference type="GO" id="GO:0051231">
    <property type="term" value="P:spindle elongation"/>
    <property type="evidence" value="ECO:0007669"/>
    <property type="project" value="TreeGrafter"/>
</dbReference>
<dbReference type="eggNOG" id="KOG0244">
    <property type="taxonomic scope" value="Eukaryota"/>
</dbReference>
<dbReference type="STRING" id="6334.E5SBV5"/>